<dbReference type="RefSeq" id="XP_018270798.1">
    <property type="nucleotide sequence ID" value="XM_018413374.1"/>
</dbReference>
<dbReference type="OrthoDB" id="10001928at2759"/>
<protein>
    <recommendedName>
        <fullName evidence="3">Galactose oxidase</fullName>
    </recommendedName>
</protein>
<evidence type="ECO:0008006" key="3">
    <source>
        <dbReference type="Google" id="ProtNLM"/>
    </source>
</evidence>
<dbReference type="Gene3D" id="2.120.10.80">
    <property type="entry name" value="Kelch-type beta propeller"/>
    <property type="match status" value="1"/>
</dbReference>
<dbReference type="GO" id="GO:0005739">
    <property type="term" value="C:mitochondrion"/>
    <property type="evidence" value="ECO:0007669"/>
    <property type="project" value="TreeGrafter"/>
</dbReference>
<dbReference type="GO" id="GO:0045454">
    <property type="term" value="P:cell redox homeostasis"/>
    <property type="evidence" value="ECO:0007669"/>
    <property type="project" value="TreeGrafter"/>
</dbReference>
<proteinExistence type="predicted"/>
<dbReference type="PANTHER" id="PTHR43503">
    <property type="entry name" value="MCG48959-RELATED"/>
    <property type="match status" value="1"/>
</dbReference>
<dbReference type="AlphaFoldDB" id="A0A194S2J8"/>
<evidence type="ECO:0000313" key="1">
    <source>
        <dbReference type="EMBL" id="KPV74749.1"/>
    </source>
</evidence>
<sequence length="434" mass="46844">MVGTLYRLDLPTGEWTKLWPAEEDGGASAAQGPQPRYFHSACAWGDKLVVFGGEGYGGDDAPAGGAAEPPSLSSETDPAHALRTLGDVCVWDTVEGRWLDGETGCAEGVERPAPRYAHLGVVTSVAVEGRDNAVMVIMGGQDVRNTYLHSTNTLDLDSMTWVKSGTWDRHIGTYRAVAAAPRYTVSPSTSTPSPLADTSASLDPLIQLSHSTVVDDADPEPLVLYSNFNFSQVRRDLDLLESPFTTSSAPPLSGTSLSSSMTGSSFPPGLRFPTGAIVGRHLLVFGTFLSAAVNNFSVWALDLGPGGAKGVKERIARGDKLEWMRIDPGSVLARGSWNRAVVWRNTVVVLGDRERDIALDYDHRQANFTHLAVVDLESFGIYQPPTLPLPLEAQALGLYTLSLPTLADFEIVCSDGKRLGCSRQVLVERWPWFK</sequence>
<dbReference type="Pfam" id="PF24681">
    <property type="entry name" value="Kelch_KLHDC2_KLHL20_DRC7"/>
    <property type="match status" value="1"/>
</dbReference>
<reference evidence="1 2" key="1">
    <citation type="journal article" date="2015" name="Front. Microbiol.">
        <title>Genome sequence of the plant growth promoting endophytic yeast Rhodotorula graminis WP1.</title>
        <authorList>
            <person name="Firrincieli A."/>
            <person name="Otillar R."/>
            <person name="Salamov A."/>
            <person name="Schmutz J."/>
            <person name="Khan Z."/>
            <person name="Redman R.S."/>
            <person name="Fleck N.D."/>
            <person name="Lindquist E."/>
            <person name="Grigoriev I.V."/>
            <person name="Doty S.L."/>
        </authorList>
    </citation>
    <scope>NUCLEOTIDE SEQUENCE [LARGE SCALE GENOMIC DNA]</scope>
    <source>
        <strain evidence="1 2">WP1</strain>
    </source>
</reference>
<name>A0A194S2J8_RHOGW</name>
<keyword evidence="2" id="KW-1185">Reference proteome</keyword>
<evidence type="ECO:0000313" key="2">
    <source>
        <dbReference type="Proteomes" id="UP000053890"/>
    </source>
</evidence>
<gene>
    <name evidence="1" type="ORF">RHOBADRAFT_36681</name>
</gene>
<dbReference type="GeneID" id="28973823"/>
<dbReference type="EMBL" id="KQ474079">
    <property type="protein sequence ID" value="KPV74749.1"/>
    <property type="molecule type" value="Genomic_DNA"/>
</dbReference>
<organism evidence="1 2">
    <name type="scientific">Rhodotorula graminis (strain WP1)</name>
    <dbReference type="NCBI Taxonomy" id="578459"/>
    <lineage>
        <taxon>Eukaryota</taxon>
        <taxon>Fungi</taxon>
        <taxon>Dikarya</taxon>
        <taxon>Basidiomycota</taxon>
        <taxon>Pucciniomycotina</taxon>
        <taxon>Microbotryomycetes</taxon>
        <taxon>Sporidiobolales</taxon>
        <taxon>Sporidiobolaceae</taxon>
        <taxon>Rhodotorula</taxon>
    </lineage>
</organism>
<feature type="non-terminal residue" evidence="1">
    <location>
        <position position="434"/>
    </location>
</feature>
<dbReference type="OMA" id="IPHYSER"/>
<dbReference type="Proteomes" id="UP000053890">
    <property type="component" value="Unassembled WGS sequence"/>
</dbReference>
<dbReference type="InterPro" id="IPR015915">
    <property type="entry name" value="Kelch-typ_b-propeller"/>
</dbReference>
<dbReference type="PANTHER" id="PTHR43503:SF2">
    <property type="entry name" value="NEGATIVE REGULATOR OF SPORULATION MDS3-RELATED"/>
    <property type="match status" value="1"/>
</dbReference>
<accession>A0A194S2J8</accession>
<dbReference type="SUPFAM" id="SSF117281">
    <property type="entry name" value="Kelch motif"/>
    <property type="match status" value="1"/>
</dbReference>
<dbReference type="GO" id="GO:0005829">
    <property type="term" value="C:cytosol"/>
    <property type="evidence" value="ECO:0007669"/>
    <property type="project" value="TreeGrafter"/>
</dbReference>
<dbReference type="STRING" id="578459.A0A194S2J8"/>